<dbReference type="InterPro" id="IPR046348">
    <property type="entry name" value="SIS_dom_sf"/>
</dbReference>
<dbReference type="PANTHER" id="PTHR10937:SF0">
    <property type="entry name" value="GLUTAMINE--FRUCTOSE-6-PHOSPHATE TRANSAMINASE (ISOMERIZING)"/>
    <property type="match status" value="1"/>
</dbReference>
<dbReference type="GO" id="GO:0006047">
    <property type="term" value="P:UDP-N-acetylglucosamine metabolic process"/>
    <property type="evidence" value="ECO:0007669"/>
    <property type="project" value="TreeGrafter"/>
</dbReference>
<dbReference type="InterPro" id="IPR001347">
    <property type="entry name" value="SIS_dom"/>
</dbReference>
<dbReference type="InterPro" id="IPR005855">
    <property type="entry name" value="GFAT"/>
</dbReference>
<dbReference type="SUPFAM" id="SSF53697">
    <property type="entry name" value="SIS domain"/>
    <property type="match status" value="1"/>
</dbReference>
<comment type="catalytic activity">
    <reaction evidence="1">
        <text>D-fructose 6-phosphate + L-glutamine = D-glucosamine 6-phosphate + L-glutamate</text>
        <dbReference type="Rhea" id="RHEA:13237"/>
        <dbReference type="ChEBI" id="CHEBI:29985"/>
        <dbReference type="ChEBI" id="CHEBI:58359"/>
        <dbReference type="ChEBI" id="CHEBI:58725"/>
        <dbReference type="ChEBI" id="CHEBI:61527"/>
        <dbReference type="EC" id="2.6.1.16"/>
    </reaction>
</comment>
<dbReference type="CDD" id="cd05008">
    <property type="entry name" value="SIS_GlmS_GlmD_1"/>
    <property type="match status" value="1"/>
</dbReference>
<dbReference type="CDD" id="cd05009">
    <property type="entry name" value="SIS_GlmS_GlmD_2"/>
    <property type="match status" value="1"/>
</dbReference>
<dbReference type="Pfam" id="PF13522">
    <property type="entry name" value="GATase_6"/>
    <property type="match status" value="1"/>
</dbReference>
<dbReference type="GO" id="GO:0005829">
    <property type="term" value="C:cytosol"/>
    <property type="evidence" value="ECO:0007669"/>
    <property type="project" value="TreeGrafter"/>
</dbReference>
<proteinExistence type="predicted"/>
<dbReference type="PROSITE" id="PS51278">
    <property type="entry name" value="GATASE_TYPE_2"/>
    <property type="match status" value="1"/>
</dbReference>
<dbReference type="GO" id="GO:0004360">
    <property type="term" value="F:glutamine-fructose-6-phosphate transaminase (isomerizing) activity"/>
    <property type="evidence" value="ECO:0007669"/>
    <property type="project" value="UniProtKB-EC"/>
</dbReference>
<keyword evidence="6" id="KW-0315">Glutamine amidotransferase</keyword>
<dbReference type="SUPFAM" id="SSF56235">
    <property type="entry name" value="N-terminal nucleophile aminohydrolases (Ntn hydrolases)"/>
    <property type="match status" value="1"/>
</dbReference>
<dbReference type="Gene3D" id="3.60.20.10">
    <property type="entry name" value="Glutamine Phosphoribosylpyrophosphate, subunit 1, domain 1"/>
    <property type="match status" value="1"/>
</dbReference>
<feature type="domain" description="SIS" evidence="8">
    <location>
        <begin position="282"/>
        <end position="421"/>
    </location>
</feature>
<evidence type="ECO:0000313" key="9">
    <source>
        <dbReference type="EMBL" id="SVB27990.1"/>
    </source>
</evidence>
<evidence type="ECO:0000259" key="7">
    <source>
        <dbReference type="PROSITE" id="PS51278"/>
    </source>
</evidence>
<dbReference type="GO" id="GO:0006002">
    <property type="term" value="P:fructose 6-phosphate metabolic process"/>
    <property type="evidence" value="ECO:0007669"/>
    <property type="project" value="TreeGrafter"/>
</dbReference>
<dbReference type="NCBIfam" id="TIGR01135">
    <property type="entry name" value="glmS"/>
    <property type="match status" value="1"/>
</dbReference>
<dbReference type="InterPro" id="IPR017932">
    <property type="entry name" value="GATase_2_dom"/>
</dbReference>
<organism evidence="9">
    <name type="scientific">marine metagenome</name>
    <dbReference type="NCBI Taxonomy" id="408172"/>
    <lineage>
        <taxon>unclassified sequences</taxon>
        <taxon>metagenomes</taxon>
        <taxon>ecological metagenomes</taxon>
    </lineage>
</organism>
<gene>
    <name evidence="9" type="ORF">METZ01_LOCUS180844</name>
</gene>
<feature type="domain" description="Glutamine amidotransferase type-2" evidence="7">
    <location>
        <begin position="2"/>
        <end position="216"/>
    </location>
</feature>
<keyword evidence="3" id="KW-0032">Aminotransferase</keyword>
<sequence length="512" mass="56638">MCGIVGIASNNDCIPALLSGLQALEYRGYDSSGIASSINNRLVHQKSVGKISQLVDKLKSEEMQGKTAIAHTRWATHGKPTLVNAHPFVKENCAMVHNGIIENHEELINIHALNRKNIQSATDTEVIAETYNKLLDGINTPIEALINMMSKIEGTFAFAFLVKGTNSIYAARKGSPLVVGLSEKCNALSSDVLGLPDKVKEIIFLEENDIVEINSSSFSIYNLKGDKVEREIHPHTSKNEFNTKGNFKHFMQKEIYHQPISIEDTVLNFSDKKTGQVLLPKCDIDFNYVPSLHFAACGTAYHACMIAKYWFEQFANIPTSIDIGSEYRYRKDILNKDSIGVVVSQSGETMDTLECLKKFKQKGLYTTSIINVLSSTIARESDYILPTLAGPEIGVASTKAFTSQLIVLALFAQFIQQQRNIHVPGSKEIFDSLFDLSKLLQQVLVNSEPIKAVASSLKNTKSIFYIGRGTMYPLALEGALKLKEITYKHCEGYAAGELKHGPLALIEKDIPV</sequence>
<feature type="non-terminal residue" evidence="9">
    <location>
        <position position="512"/>
    </location>
</feature>
<evidence type="ECO:0000256" key="1">
    <source>
        <dbReference type="ARBA" id="ARBA00001031"/>
    </source>
</evidence>
<dbReference type="InterPro" id="IPR029055">
    <property type="entry name" value="Ntn_hydrolases_N"/>
</dbReference>
<evidence type="ECO:0000256" key="5">
    <source>
        <dbReference type="ARBA" id="ARBA00022737"/>
    </source>
</evidence>
<dbReference type="Gene3D" id="3.40.50.10490">
    <property type="entry name" value="Glucose-6-phosphate isomerase like protein, domain 1"/>
    <property type="match status" value="2"/>
</dbReference>
<protein>
    <recommendedName>
        <fullName evidence="2">glutamine--fructose-6-phosphate transaminase (isomerizing)</fullName>
        <ecNumber evidence="2">2.6.1.16</ecNumber>
    </recommendedName>
</protein>
<dbReference type="GO" id="GO:0097367">
    <property type="term" value="F:carbohydrate derivative binding"/>
    <property type="evidence" value="ECO:0007669"/>
    <property type="project" value="InterPro"/>
</dbReference>
<feature type="domain" description="SIS" evidence="8">
    <location>
        <begin position="453"/>
        <end position="512"/>
    </location>
</feature>
<dbReference type="Pfam" id="PF01380">
    <property type="entry name" value="SIS"/>
    <property type="match status" value="2"/>
</dbReference>
<dbReference type="GO" id="GO:0006487">
    <property type="term" value="P:protein N-linked glycosylation"/>
    <property type="evidence" value="ECO:0007669"/>
    <property type="project" value="TreeGrafter"/>
</dbReference>
<dbReference type="AlphaFoldDB" id="A0A382CPD8"/>
<reference evidence="9" key="1">
    <citation type="submission" date="2018-05" db="EMBL/GenBank/DDBJ databases">
        <authorList>
            <person name="Lanie J.A."/>
            <person name="Ng W.-L."/>
            <person name="Kazmierczak K.M."/>
            <person name="Andrzejewski T.M."/>
            <person name="Davidsen T.M."/>
            <person name="Wayne K.J."/>
            <person name="Tettelin H."/>
            <person name="Glass J.I."/>
            <person name="Rusch D."/>
            <person name="Podicherti R."/>
            <person name="Tsui H.-C.T."/>
            <person name="Winkler M.E."/>
        </authorList>
    </citation>
    <scope>NUCLEOTIDE SEQUENCE</scope>
</reference>
<dbReference type="EC" id="2.6.1.16" evidence="2"/>
<dbReference type="PROSITE" id="PS51464">
    <property type="entry name" value="SIS"/>
    <property type="match status" value="2"/>
</dbReference>
<dbReference type="PANTHER" id="PTHR10937">
    <property type="entry name" value="GLUCOSAMINE--FRUCTOSE-6-PHOSPHATE AMINOTRANSFERASE, ISOMERIZING"/>
    <property type="match status" value="1"/>
</dbReference>
<dbReference type="NCBIfam" id="NF001484">
    <property type="entry name" value="PRK00331.1"/>
    <property type="match status" value="1"/>
</dbReference>
<keyword evidence="5" id="KW-0677">Repeat</keyword>
<dbReference type="InterPro" id="IPR047084">
    <property type="entry name" value="GFAT_N"/>
</dbReference>
<evidence type="ECO:0000256" key="4">
    <source>
        <dbReference type="ARBA" id="ARBA00022679"/>
    </source>
</evidence>
<dbReference type="CDD" id="cd00714">
    <property type="entry name" value="GFAT"/>
    <property type="match status" value="1"/>
</dbReference>
<dbReference type="FunFam" id="3.40.50.10490:FF:000001">
    <property type="entry name" value="Glutamine--fructose-6-phosphate aminotransferase [isomerizing]"/>
    <property type="match status" value="1"/>
</dbReference>
<evidence type="ECO:0000256" key="6">
    <source>
        <dbReference type="ARBA" id="ARBA00022962"/>
    </source>
</evidence>
<dbReference type="InterPro" id="IPR035466">
    <property type="entry name" value="GlmS/AgaS_SIS"/>
</dbReference>
<keyword evidence="4" id="KW-0808">Transferase</keyword>
<evidence type="ECO:0000256" key="2">
    <source>
        <dbReference type="ARBA" id="ARBA00012916"/>
    </source>
</evidence>
<accession>A0A382CPD8</accession>
<evidence type="ECO:0000256" key="3">
    <source>
        <dbReference type="ARBA" id="ARBA00022576"/>
    </source>
</evidence>
<name>A0A382CPD8_9ZZZZ</name>
<dbReference type="InterPro" id="IPR035490">
    <property type="entry name" value="GlmS/FrlB_SIS"/>
</dbReference>
<evidence type="ECO:0000259" key="8">
    <source>
        <dbReference type="PROSITE" id="PS51464"/>
    </source>
</evidence>
<dbReference type="EMBL" id="UINC01035494">
    <property type="protein sequence ID" value="SVB27990.1"/>
    <property type="molecule type" value="Genomic_DNA"/>
</dbReference>